<dbReference type="AlphaFoldDB" id="A0A4R8RL42"/>
<dbReference type="Proteomes" id="UP000295703">
    <property type="component" value="Unassembled WGS sequence"/>
</dbReference>
<evidence type="ECO:0000313" key="4">
    <source>
        <dbReference type="Proteomes" id="UP000295703"/>
    </source>
</evidence>
<dbReference type="EMBL" id="RYZW01000016">
    <property type="protein sequence ID" value="TDZ67639.1"/>
    <property type="molecule type" value="Genomic_DNA"/>
</dbReference>
<feature type="chain" id="PRO_5020264822" description="DUF7872 domain-containing protein" evidence="1">
    <location>
        <begin position="21"/>
        <end position="411"/>
    </location>
</feature>
<evidence type="ECO:0000259" key="2">
    <source>
        <dbReference type="Pfam" id="PF25278"/>
    </source>
</evidence>
<dbReference type="PANTHER" id="PTHR33339">
    <property type="entry name" value="LYSM DOMAIN-CONTAINING PROTEIN"/>
    <property type="match status" value="1"/>
</dbReference>
<accession>A0A4R8RL42</accession>
<comment type="caution">
    <text evidence="3">The sequence shown here is derived from an EMBL/GenBank/DDBJ whole genome shotgun (WGS) entry which is preliminary data.</text>
</comment>
<proteinExistence type="predicted"/>
<reference evidence="3 4" key="1">
    <citation type="submission" date="2018-12" db="EMBL/GenBank/DDBJ databases">
        <title>Genome sequence and assembly of Colletotrichum trifolii.</title>
        <authorList>
            <person name="Gan P."/>
            <person name="Shirasu K."/>
        </authorList>
    </citation>
    <scope>NUCLEOTIDE SEQUENCE [LARGE SCALE GENOMIC DNA]</scope>
    <source>
        <strain evidence="3 4">543-2</strain>
    </source>
</reference>
<dbReference type="STRING" id="5466.A0A4R8RL42"/>
<feature type="signal peptide" evidence="1">
    <location>
        <begin position="1"/>
        <end position="20"/>
    </location>
</feature>
<sequence length="411" mass="43417">MRSVSLLAALAASCVPSAMATPLPQASGADSCKAEDLTADTWNKLDMDTWVSRIADNVTDTAGNTIQALAANQGAPNFFCGLDSFCNAGQPCVPVQLPAWYALVAIQNWNSYMNSVNTAVTFASSIISLVLPEIVADFLPKPDDSVTPLKHVIRMFTTVLGIVPLTGAVSTTQSTVSGGLKFLSASLVSPSGENEFLTWSRVSSSMATVVQAYQRAVSDSVKTTLDAPILQIQGGIANALLGGQFLGTHQNVTQDELSDRVVDTLKIRAAALALQAQRVFIYRASGIADGCKGRDEGSAAMCIQGDEFATSYGVLRLDGSGNGDPQNDVVDKLVSKYGMTREEIILGSAKCFDDNGKQQLADGFGDALPLDPKAECLFVLPICDVRVLSTGVMEPRGNGFKEVCEPQGMTL</sequence>
<evidence type="ECO:0000313" key="3">
    <source>
        <dbReference type="EMBL" id="TDZ67639.1"/>
    </source>
</evidence>
<dbReference type="Pfam" id="PF25278">
    <property type="entry name" value="DUF7872"/>
    <property type="match status" value="1"/>
</dbReference>
<feature type="domain" description="DUF7872" evidence="2">
    <location>
        <begin position="193"/>
        <end position="390"/>
    </location>
</feature>
<gene>
    <name evidence="3" type="ORF">CTRI78_v002848</name>
</gene>
<protein>
    <recommendedName>
        <fullName evidence="2">DUF7872 domain-containing protein</fullName>
    </recommendedName>
</protein>
<evidence type="ECO:0000256" key="1">
    <source>
        <dbReference type="SAM" id="SignalP"/>
    </source>
</evidence>
<keyword evidence="1" id="KW-0732">Signal</keyword>
<organism evidence="3 4">
    <name type="scientific">Colletotrichum trifolii</name>
    <dbReference type="NCBI Taxonomy" id="5466"/>
    <lineage>
        <taxon>Eukaryota</taxon>
        <taxon>Fungi</taxon>
        <taxon>Dikarya</taxon>
        <taxon>Ascomycota</taxon>
        <taxon>Pezizomycotina</taxon>
        <taxon>Sordariomycetes</taxon>
        <taxon>Hypocreomycetidae</taxon>
        <taxon>Glomerellales</taxon>
        <taxon>Glomerellaceae</taxon>
        <taxon>Colletotrichum</taxon>
        <taxon>Colletotrichum orbiculare species complex</taxon>
    </lineage>
</organism>
<dbReference type="PANTHER" id="PTHR33339:SF1">
    <property type="entry name" value="LYSM DOMAIN-CONTAINING PROTEIN"/>
    <property type="match status" value="1"/>
</dbReference>
<name>A0A4R8RL42_COLTR</name>
<dbReference type="InterPro" id="IPR057194">
    <property type="entry name" value="DUF7872"/>
</dbReference>
<keyword evidence="4" id="KW-1185">Reference proteome</keyword>